<dbReference type="Proteomes" id="UP000055048">
    <property type="component" value="Unassembled WGS sequence"/>
</dbReference>
<organism evidence="1 2">
    <name type="scientific">Trichinella murrelli</name>
    <dbReference type="NCBI Taxonomy" id="144512"/>
    <lineage>
        <taxon>Eukaryota</taxon>
        <taxon>Metazoa</taxon>
        <taxon>Ecdysozoa</taxon>
        <taxon>Nematoda</taxon>
        <taxon>Enoplea</taxon>
        <taxon>Dorylaimia</taxon>
        <taxon>Trichinellida</taxon>
        <taxon>Trichinellidae</taxon>
        <taxon>Trichinella</taxon>
    </lineage>
</organism>
<dbReference type="EMBL" id="JYDJ01002566">
    <property type="protein sequence ID" value="KRX30315.1"/>
    <property type="molecule type" value="Genomic_DNA"/>
</dbReference>
<keyword evidence="2" id="KW-1185">Reference proteome</keyword>
<reference evidence="1 2" key="1">
    <citation type="submission" date="2015-01" db="EMBL/GenBank/DDBJ databases">
        <title>Evolution of Trichinella species and genotypes.</title>
        <authorList>
            <person name="Korhonen P.K."/>
            <person name="Edoardo P."/>
            <person name="Giuseppe L.R."/>
            <person name="Gasser R.B."/>
        </authorList>
    </citation>
    <scope>NUCLEOTIDE SEQUENCE [LARGE SCALE GENOMIC DNA]</scope>
    <source>
        <strain evidence="1">ISS417</strain>
    </source>
</reference>
<evidence type="ECO:0000313" key="2">
    <source>
        <dbReference type="Proteomes" id="UP000055048"/>
    </source>
</evidence>
<proteinExistence type="predicted"/>
<comment type="caution">
    <text evidence="1">The sequence shown here is derived from an EMBL/GenBank/DDBJ whole genome shotgun (WGS) entry which is preliminary data.</text>
</comment>
<sequence>MREEIVGVAESDMQGERIKLGIVTATHTWDSEMRDL</sequence>
<evidence type="ECO:0000313" key="1">
    <source>
        <dbReference type="EMBL" id="KRX30315.1"/>
    </source>
</evidence>
<name>A0A0V0SUI3_9BILA</name>
<protein>
    <submittedName>
        <fullName evidence="1">Uncharacterized protein</fullName>
    </submittedName>
</protein>
<accession>A0A0V0SUI3</accession>
<gene>
    <name evidence="1" type="ORF">T05_16186</name>
</gene>
<dbReference type="AlphaFoldDB" id="A0A0V0SUI3"/>